<name>A0A0V0YF00_TRIPS</name>
<evidence type="ECO:0000256" key="1">
    <source>
        <dbReference type="ARBA" id="ARBA00004123"/>
    </source>
</evidence>
<gene>
    <name evidence="4" type="primary">Tigd4</name>
    <name evidence="4" type="ORF">T4E_2719</name>
</gene>
<dbReference type="SUPFAM" id="SSF46689">
    <property type="entry name" value="Homeodomain-like"/>
    <property type="match status" value="1"/>
</dbReference>
<evidence type="ECO:0000256" key="2">
    <source>
        <dbReference type="ARBA" id="ARBA00023125"/>
    </source>
</evidence>
<dbReference type="InterPro" id="IPR009057">
    <property type="entry name" value="Homeodomain-like_sf"/>
</dbReference>
<dbReference type="Gene3D" id="1.10.10.60">
    <property type="entry name" value="Homeodomain-like"/>
    <property type="match status" value="1"/>
</dbReference>
<protein>
    <submittedName>
        <fullName evidence="4">Tigger transposable element-derived protein 4</fullName>
    </submittedName>
</protein>
<evidence type="ECO:0000259" key="3">
    <source>
        <dbReference type="PROSITE" id="PS51253"/>
    </source>
</evidence>
<comment type="caution">
    <text evidence="4">The sequence shown here is derived from an EMBL/GenBank/DDBJ whole genome shotgun (WGS) entry which is preliminary data.</text>
</comment>
<dbReference type="Proteomes" id="UP000054815">
    <property type="component" value="Unassembled WGS sequence"/>
</dbReference>
<keyword evidence="2" id="KW-0238">DNA-binding</keyword>
<dbReference type="EMBL" id="JYDU01000018">
    <property type="protein sequence ID" value="KRX98888.1"/>
    <property type="molecule type" value="Genomic_DNA"/>
</dbReference>
<comment type="subcellular location">
    <subcellularLocation>
        <location evidence="1">Nucleus</location>
    </subcellularLocation>
</comment>
<accession>A0A0V0YF00</accession>
<evidence type="ECO:0000313" key="4">
    <source>
        <dbReference type="EMBL" id="KRX98888.1"/>
    </source>
</evidence>
<dbReference type="Pfam" id="PF03221">
    <property type="entry name" value="HTH_Tnp_Tc5"/>
    <property type="match status" value="1"/>
</dbReference>
<proteinExistence type="predicted"/>
<dbReference type="SMART" id="SM00674">
    <property type="entry name" value="CENPB"/>
    <property type="match status" value="1"/>
</dbReference>
<dbReference type="InterPro" id="IPR006600">
    <property type="entry name" value="HTH_CenpB_DNA-bd_dom"/>
</dbReference>
<sequence length="165" mass="18793">MEKKERRQITEASDHSNIARMMKIPSLTGKFPEIEELLLKWFKQVQTTNVPVDGTVFRSKAAELTYVVGINDFKASNGWINKFRQRPGLVYRSVRGEAAGVNIYTVDIWKDRLQVLLNDCRLDDASLLTRCRTKLLLLKVKIAVAANLAKKGSLSYCVAMKMKMQ</sequence>
<dbReference type="GO" id="GO:0005634">
    <property type="term" value="C:nucleus"/>
    <property type="evidence" value="ECO:0007669"/>
    <property type="project" value="UniProtKB-SubCell"/>
</dbReference>
<evidence type="ECO:0000313" key="5">
    <source>
        <dbReference type="Proteomes" id="UP000054815"/>
    </source>
</evidence>
<dbReference type="GO" id="GO:0003677">
    <property type="term" value="F:DNA binding"/>
    <property type="evidence" value="ECO:0007669"/>
    <property type="project" value="UniProtKB-KW"/>
</dbReference>
<reference evidence="4 5" key="1">
    <citation type="submission" date="2015-01" db="EMBL/GenBank/DDBJ databases">
        <title>Evolution of Trichinella species and genotypes.</title>
        <authorList>
            <person name="Korhonen P.K."/>
            <person name="Edoardo P."/>
            <person name="Giuseppe L.R."/>
            <person name="Gasser R.B."/>
        </authorList>
    </citation>
    <scope>NUCLEOTIDE SEQUENCE [LARGE SCALE GENOMIC DNA]</scope>
    <source>
        <strain evidence="4">ISS141</strain>
    </source>
</reference>
<feature type="domain" description="HTH CENPB-type" evidence="3">
    <location>
        <begin position="22"/>
        <end position="93"/>
    </location>
</feature>
<dbReference type="PROSITE" id="PS51253">
    <property type="entry name" value="HTH_CENPB"/>
    <property type="match status" value="1"/>
</dbReference>
<dbReference type="AlphaFoldDB" id="A0A0V0YF00"/>
<dbReference type="STRING" id="6337.A0A0V0YF00"/>
<organism evidence="4 5">
    <name type="scientific">Trichinella pseudospiralis</name>
    <name type="common">Parasitic roundworm</name>
    <dbReference type="NCBI Taxonomy" id="6337"/>
    <lineage>
        <taxon>Eukaryota</taxon>
        <taxon>Metazoa</taxon>
        <taxon>Ecdysozoa</taxon>
        <taxon>Nematoda</taxon>
        <taxon>Enoplea</taxon>
        <taxon>Dorylaimia</taxon>
        <taxon>Trichinellida</taxon>
        <taxon>Trichinellidae</taxon>
        <taxon>Trichinella</taxon>
    </lineage>
</organism>